<protein>
    <recommendedName>
        <fullName evidence="2">Cytochrome c assembly protein domain-containing protein</fullName>
    </recommendedName>
</protein>
<feature type="transmembrane region" description="Helical" evidence="1">
    <location>
        <begin position="122"/>
        <end position="149"/>
    </location>
</feature>
<dbReference type="GO" id="GO:0020037">
    <property type="term" value="F:heme binding"/>
    <property type="evidence" value="ECO:0007669"/>
    <property type="project" value="InterPro"/>
</dbReference>
<accession>A0A2K9LHL3</accession>
<dbReference type="InterPro" id="IPR052372">
    <property type="entry name" value="YpjD/HemX"/>
</dbReference>
<name>A0A2K9LHL3_9GAMM</name>
<organism evidence="3 4">
    <name type="scientific">Ketobacter alkanivorans</name>
    <dbReference type="NCBI Taxonomy" id="1917421"/>
    <lineage>
        <taxon>Bacteria</taxon>
        <taxon>Pseudomonadati</taxon>
        <taxon>Pseudomonadota</taxon>
        <taxon>Gammaproteobacteria</taxon>
        <taxon>Pseudomonadales</taxon>
        <taxon>Ketobacteraceae</taxon>
        <taxon>Ketobacter</taxon>
    </lineage>
</organism>
<reference evidence="4" key="1">
    <citation type="submission" date="2017-08" db="EMBL/GenBank/DDBJ databases">
        <title>Direct submision.</title>
        <authorList>
            <person name="Kim S.-J."/>
            <person name="Rhee S.-K."/>
        </authorList>
    </citation>
    <scope>NUCLEOTIDE SEQUENCE [LARGE SCALE GENOMIC DNA]</scope>
    <source>
        <strain evidence="4">GI5</strain>
    </source>
</reference>
<feature type="transmembrane region" description="Helical" evidence="1">
    <location>
        <begin position="91"/>
        <end position="110"/>
    </location>
</feature>
<evidence type="ECO:0000259" key="2">
    <source>
        <dbReference type="Pfam" id="PF01578"/>
    </source>
</evidence>
<dbReference type="AlphaFoldDB" id="A0A2K9LHL3"/>
<dbReference type="PANTHER" id="PTHR38034:SF1">
    <property type="entry name" value="INNER MEMBRANE PROTEIN YPJD"/>
    <property type="match status" value="1"/>
</dbReference>
<dbReference type="KEGG" id="kak:Kalk_05210"/>
<feature type="domain" description="Cytochrome c assembly protein" evidence="2">
    <location>
        <begin position="40"/>
        <end position="262"/>
    </location>
</feature>
<dbReference type="RefSeq" id="WP_101893196.1">
    <property type="nucleotide sequence ID" value="NZ_CP022684.1"/>
</dbReference>
<dbReference type="InterPro" id="IPR002541">
    <property type="entry name" value="Cyt_c_assembly"/>
</dbReference>
<dbReference type="Pfam" id="PF01578">
    <property type="entry name" value="Cytochrom_C_asm"/>
    <property type="match status" value="1"/>
</dbReference>
<keyword evidence="1" id="KW-0812">Transmembrane</keyword>
<keyword evidence="1" id="KW-0472">Membrane</keyword>
<feature type="transmembrane region" description="Helical" evidence="1">
    <location>
        <begin position="242"/>
        <end position="263"/>
    </location>
</feature>
<keyword evidence="4" id="KW-1185">Reference proteome</keyword>
<feature type="transmembrane region" description="Helical" evidence="1">
    <location>
        <begin position="210"/>
        <end position="230"/>
    </location>
</feature>
<evidence type="ECO:0000313" key="4">
    <source>
        <dbReference type="Proteomes" id="UP000235116"/>
    </source>
</evidence>
<dbReference type="PANTHER" id="PTHR38034">
    <property type="entry name" value="INNER MEMBRANE PROTEIN YPJD"/>
    <property type="match status" value="1"/>
</dbReference>
<feature type="transmembrane region" description="Helical" evidence="1">
    <location>
        <begin position="176"/>
        <end position="198"/>
    </location>
</feature>
<evidence type="ECO:0000313" key="3">
    <source>
        <dbReference type="EMBL" id="AUM11858.1"/>
    </source>
</evidence>
<dbReference type="GO" id="GO:0017004">
    <property type="term" value="P:cytochrome complex assembly"/>
    <property type="evidence" value="ECO:0007669"/>
    <property type="project" value="InterPro"/>
</dbReference>
<sequence length="266" mass="29073">MAIAAGILACVCYGISTVLIIRSLKTDVPVDRRALLGCASIGLGLHGYFLSEALFQEHGVQLGVTTMASLFALVLAGTGTLMAGFRRIESLLAPAYPAAIIGMLVALLFNDEMIPNPHLSKGVIAHILLSISSYCVLALALSQAILLWIQNYQLKHRHLHDVLNLLPPLQTMESTLFDLISIGMVLLTLAIGTGFIFVDDFFAQHLLHKTVFALGAWTVLWLLLFGRNLWGWRGMVAVKWTLTGFVLLTLGYFGSKVMLEVILNRV</sequence>
<feature type="transmembrane region" description="Helical" evidence="1">
    <location>
        <begin position="62"/>
        <end position="85"/>
    </location>
</feature>
<keyword evidence="1" id="KW-1133">Transmembrane helix</keyword>
<dbReference type="Proteomes" id="UP000235116">
    <property type="component" value="Chromosome"/>
</dbReference>
<dbReference type="EMBL" id="CP022684">
    <property type="protein sequence ID" value="AUM11858.1"/>
    <property type="molecule type" value="Genomic_DNA"/>
</dbReference>
<proteinExistence type="predicted"/>
<feature type="transmembrane region" description="Helical" evidence="1">
    <location>
        <begin position="33"/>
        <end position="50"/>
    </location>
</feature>
<dbReference type="GO" id="GO:0005886">
    <property type="term" value="C:plasma membrane"/>
    <property type="evidence" value="ECO:0007669"/>
    <property type="project" value="TreeGrafter"/>
</dbReference>
<evidence type="ECO:0000256" key="1">
    <source>
        <dbReference type="SAM" id="Phobius"/>
    </source>
</evidence>
<gene>
    <name evidence="3" type="ORF">Kalk_05210</name>
</gene>